<keyword evidence="15" id="KW-1185">Reference proteome</keyword>
<feature type="transmembrane region" description="Helical" evidence="13">
    <location>
        <begin position="468"/>
        <end position="488"/>
    </location>
</feature>
<gene>
    <name evidence="14" type="ORF">EEDITHA_LOCUS7488</name>
</gene>
<evidence type="ECO:0000256" key="4">
    <source>
        <dbReference type="ARBA" id="ARBA00022606"/>
    </source>
</evidence>
<dbReference type="GO" id="GO:0005886">
    <property type="term" value="C:plasma membrane"/>
    <property type="evidence" value="ECO:0007669"/>
    <property type="project" value="UniProtKB-SubCell"/>
</dbReference>
<dbReference type="InterPro" id="IPR002159">
    <property type="entry name" value="CD36_fam"/>
</dbReference>
<evidence type="ECO:0000256" key="7">
    <source>
        <dbReference type="ARBA" id="ARBA00022989"/>
    </source>
</evidence>
<evidence type="ECO:0000256" key="6">
    <source>
        <dbReference type="ARBA" id="ARBA00022725"/>
    </source>
</evidence>
<evidence type="ECO:0000256" key="13">
    <source>
        <dbReference type="SAM" id="Phobius"/>
    </source>
</evidence>
<organism evidence="14 15">
    <name type="scientific">Euphydryas editha</name>
    <name type="common">Edith's checkerspot</name>
    <dbReference type="NCBI Taxonomy" id="104508"/>
    <lineage>
        <taxon>Eukaryota</taxon>
        <taxon>Metazoa</taxon>
        <taxon>Ecdysozoa</taxon>
        <taxon>Arthropoda</taxon>
        <taxon>Hexapoda</taxon>
        <taxon>Insecta</taxon>
        <taxon>Pterygota</taxon>
        <taxon>Neoptera</taxon>
        <taxon>Endopterygota</taxon>
        <taxon>Lepidoptera</taxon>
        <taxon>Glossata</taxon>
        <taxon>Ditrysia</taxon>
        <taxon>Papilionoidea</taxon>
        <taxon>Nymphalidae</taxon>
        <taxon>Nymphalinae</taxon>
        <taxon>Euphydryas</taxon>
    </lineage>
</organism>
<evidence type="ECO:0000256" key="11">
    <source>
        <dbReference type="ARBA" id="ARBA00023180"/>
    </source>
</evidence>
<evidence type="ECO:0000256" key="12">
    <source>
        <dbReference type="ARBA" id="ARBA00040645"/>
    </source>
</evidence>
<dbReference type="PANTHER" id="PTHR11923:SF109">
    <property type="entry name" value="SENSORY NEURON MEMBRANE PROTEIN 2"/>
    <property type="match status" value="1"/>
</dbReference>
<evidence type="ECO:0000256" key="2">
    <source>
        <dbReference type="ARBA" id="ARBA00010532"/>
    </source>
</evidence>
<keyword evidence="8 13" id="KW-0472">Membrane</keyword>
<keyword evidence="7 13" id="KW-1133">Transmembrane helix</keyword>
<evidence type="ECO:0000256" key="10">
    <source>
        <dbReference type="ARBA" id="ARBA00023170"/>
    </source>
</evidence>
<keyword evidence="5 13" id="KW-0812">Transmembrane</keyword>
<comment type="similarity">
    <text evidence="2">Belongs to the CD36 family.</text>
</comment>
<dbReference type="PRINTS" id="PR01609">
    <property type="entry name" value="CD36FAMILY"/>
</dbReference>
<comment type="subcellular location">
    <subcellularLocation>
        <location evidence="1">Cell membrane</location>
    </subcellularLocation>
</comment>
<keyword evidence="9" id="KW-1015">Disulfide bond</keyword>
<evidence type="ECO:0000256" key="5">
    <source>
        <dbReference type="ARBA" id="ARBA00022692"/>
    </source>
</evidence>
<dbReference type="GO" id="GO:0007608">
    <property type="term" value="P:sensory perception of smell"/>
    <property type="evidence" value="ECO:0007669"/>
    <property type="project" value="UniProtKB-KW"/>
</dbReference>
<keyword evidence="10" id="KW-0675">Receptor</keyword>
<keyword evidence="6" id="KW-0552">Olfaction</keyword>
<keyword evidence="11" id="KW-0325">Glycoprotein</keyword>
<name>A0AAU9U104_EUPED</name>
<accession>A0AAU9U104</accession>
<reference evidence="14" key="1">
    <citation type="submission" date="2022-03" db="EMBL/GenBank/DDBJ databases">
        <authorList>
            <person name="Tunstrom K."/>
        </authorList>
    </citation>
    <scope>NUCLEOTIDE SEQUENCE</scope>
</reference>
<dbReference type="PANTHER" id="PTHR11923">
    <property type="entry name" value="SCAVENGER RECEPTOR CLASS B TYPE-1 SR-B1"/>
    <property type="match status" value="1"/>
</dbReference>
<keyword evidence="3" id="KW-1003">Cell membrane</keyword>
<protein>
    <recommendedName>
        <fullName evidence="12">Sensory neuron membrane protein 2</fullName>
    </recommendedName>
</protein>
<evidence type="ECO:0000256" key="3">
    <source>
        <dbReference type="ARBA" id="ARBA00022475"/>
    </source>
</evidence>
<evidence type="ECO:0000256" key="1">
    <source>
        <dbReference type="ARBA" id="ARBA00004236"/>
    </source>
</evidence>
<proteinExistence type="inferred from homology"/>
<dbReference type="GO" id="GO:0005737">
    <property type="term" value="C:cytoplasm"/>
    <property type="evidence" value="ECO:0007669"/>
    <property type="project" value="TreeGrafter"/>
</dbReference>
<comment type="caution">
    <text evidence="14">The sequence shown here is derived from an EMBL/GenBank/DDBJ whole genome shotgun (WGS) entry which is preliminary data.</text>
</comment>
<dbReference type="Proteomes" id="UP001153954">
    <property type="component" value="Unassembled WGS sequence"/>
</dbReference>
<dbReference type="AlphaFoldDB" id="A0AAU9U104"/>
<evidence type="ECO:0000313" key="15">
    <source>
        <dbReference type="Proteomes" id="UP001153954"/>
    </source>
</evidence>
<evidence type="ECO:0000256" key="8">
    <source>
        <dbReference type="ARBA" id="ARBA00023136"/>
    </source>
</evidence>
<dbReference type="Pfam" id="PF01130">
    <property type="entry name" value="CD36"/>
    <property type="match status" value="1"/>
</dbReference>
<dbReference type="GO" id="GO:0005044">
    <property type="term" value="F:scavenger receptor activity"/>
    <property type="evidence" value="ECO:0007669"/>
    <property type="project" value="TreeGrafter"/>
</dbReference>
<evidence type="ECO:0000256" key="9">
    <source>
        <dbReference type="ARBA" id="ARBA00023157"/>
    </source>
</evidence>
<sequence>MLGKNAKLFFGVSVIILIVAIVLASWGFPKIVQKQIHKSLQIQNSSVMFEKWRELPIPLKFKVYLFNVTNAEDVNNGAKPILNEIGPYVYKEYRVKRILGYGENDTIRYMLKKTFYFDQEASGGLNENDEVTVINYSYLAALLTVLDIMPAAAVIVNNALESFFPNLTDPFMKVKVKDLLFDGIFLNCVGENSALSLVCGKIRLEKPSVMRPAEDDKGFYFSMFSHLNLTESGPYDMKRGIENINELGHIVAYNNKTTMSQWGDPYCGQINGSDSSIFPPIEGNPPAKISTFEPEICRSFFASLVGPRDIFNLSAYYYEIDEMLFASKSANPNNKCFCKRNWSANHDGCLLMGLLNINPCKNAPAIVSLPHFYLASEEILEYFDGGISPDREKHRSFVYLEATTGVVIKGVQRLQFNIELRNVPAIPELENVRTGLFPLLWIEEGAEISKNLQDELHHANKLLSYVEAVRWVILGLSIILCIASAIYVSRTGGLNPWPNRNSVNFILRPGNTIDINKIR</sequence>
<evidence type="ECO:0000313" key="14">
    <source>
        <dbReference type="EMBL" id="CAH2091641.1"/>
    </source>
</evidence>
<dbReference type="EMBL" id="CAKOGL010000011">
    <property type="protein sequence ID" value="CAH2091641.1"/>
    <property type="molecule type" value="Genomic_DNA"/>
</dbReference>
<keyword evidence="4" id="KW-0716">Sensory transduction</keyword>